<protein>
    <submittedName>
        <fullName evidence="1">Uncharacterized protein</fullName>
    </submittedName>
</protein>
<gene>
    <name evidence="1" type="ORF">PCON_04435</name>
</gene>
<reference evidence="1 2" key="1">
    <citation type="journal article" date="2013" name="PLoS Genet.">
        <title>The genome and development-dependent transcriptomes of Pyronema confluens: a window into fungal evolution.</title>
        <authorList>
            <person name="Traeger S."/>
            <person name="Altegoer F."/>
            <person name="Freitag M."/>
            <person name="Gabaldon T."/>
            <person name="Kempken F."/>
            <person name="Kumar A."/>
            <person name="Marcet-Houben M."/>
            <person name="Poggeler S."/>
            <person name="Stajich J.E."/>
            <person name="Nowrousian M."/>
        </authorList>
    </citation>
    <scope>NUCLEOTIDE SEQUENCE [LARGE SCALE GENOMIC DNA]</scope>
    <source>
        <strain evidence="2">CBS 100304</strain>
        <tissue evidence="1">Vegetative mycelium</tissue>
    </source>
</reference>
<evidence type="ECO:0000313" key="2">
    <source>
        <dbReference type="Proteomes" id="UP000018144"/>
    </source>
</evidence>
<evidence type="ECO:0000313" key="1">
    <source>
        <dbReference type="EMBL" id="CCX17431.1"/>
    </source>
</evidence>
<dbReference type="AlphaFoldDB" id="U4LQ78"/>
<dbReference type="EMBL" id="HF936646">
    <property type="protein sequence ID" value="CCX17431.1"/>
    <property type="molecule type" value="Genomic_DNA"/>
</dbReference>
<dbReference type="Proteomes" id="UP000018144">
    <property type="component" value="Unassembled WGS sequence"/>
</dbReference>
<organism evidence="1 2">
    <name type="scientific">Pyronema omphalodes (strain CBS 100304)</name>
    <name type="common">Pyronema confluens</name>
    <dbReference type="NCBI Taxonomy" id="1076935"/>
    <lineage>
        <taxon>Eukaryota</taxon>
        <taxon>Fungi</taxon>
        <taxon>Dikarya</taxon>
        <taxon>Ascomycota</taxon>
        <taxon>Pezizomycotina</taxon>
        <taxon>Pezizomycetes</taxon>
        <taxon>Pezizales</taxon>
        <taxon>Pyronemataceae</taxon>
        <taxon>Pyronema</taxon>
    </lineage>
</organism>
<accession>U4LQ78</accession>
<name>U4LQ78_PYROM</name>
<sequence>MQQNAILDEVDEGSGGELTRIEPEFPFWACCWISALFRSRPLQFLHQ</sequence>
<proteinExistence type="predicted"/>
<keyword evidence="2" id="KW-1185">Reference proteome</keyword>